<keyword evidence="3 5" id="KW-0418">Kinase</keyword>
<protein>
    <submittedName>
        <fullName evidence="5">Guanylate kinase</fullName>
    </submittedName>
</protein>
<name>A0A7L7SXF7_9CAUD</name>
<dbReference type="SUPFAM" id="SSF52540">
    <property type="entry name" value="P-loop containing nucleoside triphosphate hydrolases"/>
    <property type="match status" value="1"/>
</dbReference>
<dbReference type="PANTHER" id="PTHR23117:SF13">
    <property type="entry name" value="GUANYLATE KINASE"/>
    <property type="match status" value="1"/>
</dbReference>
<dbReference type="SMART" id="SM00072">
    <property type="entry name" value="GuKc"/>
    <property type="match status" value="1"/>
</dbReference>
<sequence length="199" mass="23177">MKDNICFVLAGKTLSGKTTLLKYLEEKKGIKRFITTTTRPPRPGEINGVDYFFISDEKFNSLMKKDLIVAPNFYQPAEETGSSIWSYGLDANLLKNKGRTLVVTEIKGIIDLQDYFGKKNVYAIYLDVSREKQLERSQLRNEKFTEEKMRRILADDEAFDNIFQYADLVLNADDSIEVNAERIASYIEYVENYYRKFRN</sequence>
<dbReference type="PROSITE" id="PS50052">
    <property type="entry name" value="GUANYLATE_KINASE_2"/>
    <property type="match status" value="1"/>
</dbReference>
<dbReference type="PROSITE" id="PS00856">
    <property type="entry name" value="GUANYLATE_KINASE_1"/>
    <property type="match status" value="1"/>
</dbReference>
<feature type="domain" description="Guanylate kinase-like" evidence="4">
    <location>
        <begin position="4"/>
        <end position="188"/>
    </location>
</feature>
<dbReference type="InterPro" id="IPR008145">
    <property type="entry name" value="GK/Ca_channel_bsu"/>
</dbReference>
<dbReference type="PANTHER" id="PTHR23117">
    <property type="entry name" value="GUANYLATE KINASE-RELATED"/>
    <property type="match status" value="1"/>
</dbReference>
<proteinExistence type="inferred from homology"/>
<evidence type="ECO:0000256" key="2">
    <source>
        <dbReference type="ARBA" id="ARBA00022679"/>
    </source>
</evidence>
<gene>
    <name evidence="5" type="ORF">phi9183_ORF062</name>
</gene>
<dbReference type="EMBL" id="MT939241">
    <property type="protein sequence ID" value="QOC57555.1"/>
    <property type="molecule type" value="Genomic_DNA"/>
</dbReference>
<dbReference type="Pfam" id="PF00625">
    <property type="entry name" value="Guanylate_kin"/>
    <property type="match status" value="1"/>
</dbReference>
<dbReference type="InterPro" id="IPR008144">
    <property type="entry name" value="Guanylate_kin-like_dom"/>
</dbReference>
<dbReference type="InterPro" id="IPR027417">
    <property type="entry name" value="P-loop_NTPase"/>
</dbReference>
<dbReference type="GO" id="GO:0004385">
    <property type="term" value="F:GMP kinase activity"/>
    <property type="evidence" value="ECO:0007669"/>
    <property type="project" value="TreeGrafter"/>
</dbReference>
<evidence type="ECO:0000256" key="1">
    <source>
        <dbReference type="ARBA" id="ARBA00005790"/>
    </source>
</evidence>
<dbReference type="Proteomes" id="UP000516647">
    <property type="component" value="Segment"/>
</dbReference>
<evidence type="ECO:0000256" key="3">
    <source>
        <dbReference type="ARBA" id="ARBA00022777"/>
    </source>
</evidence>
<dbReference type="Gene3D" id="3.40.50.300">
    <property type="entry name" value="P-loop containing nucleotide triphosphate hydrolases"/>
    <property type="match status" value="1"/>
</dbReference>
<accession>A0A7L7SXF7</accession>
<evidence type="ECO:0000259" key="4">
    <source>
        <dbReference type="PROSITE" id="PS50052"/>
    </source>
</evidence>
<dbReference type="InterPro" id="IPR020590">
    <property type="entry name" value="Guanylate_kinase_CS"/>
</dbReference>
<evidence type="ECO:0000313" key="5">
    <source>
        <dbReference type="EMBL" id="QOC57555.1"/>
    </source>
</evidence>
<organism evidence="5 6">
    <name type="scientific">Enterococcus phage 9183</name>
    <dbReference type="NCBI Taxonomy" id="2763102"/>
    <lineage>
        <taxon>Viruses</taxon>
        <taxon>Duplodnaviria</taxon>
        <taxon>Heunggongvirae</taxon>
        <taxon>Uroviricota</taxon>
        <taxon>Caudoviricetes</taxon>
        <taxon>Andrewesvirinae</taxon>
        <taxon>Denvervirus</taxon>
        <taxon>Denvervirus dv9183</taxon>
    </lineage>
</organism>
<keyword evidence="6" id="KW-1185">Reference proteome</keyword>
<evidence type="ECO:0000313" key="6">
    <source>
        <dbReference type="Proteomes" id="UP000516647"/>
    </source>
</evidence>
<comment type="similarity">
    <text evidence="1">Belongs to the guanylate kinase family.</text>
</comment>
<keyword evidence="2" id="KW-0808">Transferase</keyword>
<reference evidence="5 6" key="1">
    <citation type="submission" date="2020-08" db="EMBL/GenBank/DDBJ databases">
        <authorList>
            <person name="Canfield G.S."/>
            <person name="Duerkop B.A."/>
        </authorList>
    </citation>
    <scope>NUCLEOTIDE SEQUENCE [LARGE SCALE GENOMIC DNA]</scope>
</reference>